<name>A0ABS8VFT8_DATST</name>
<feature type="non-terminal residue" evidence="1">
    <location>
        <position position="1"/>
    </location>
</feature>
<comment type="caution">
    <text evidence="1">The sequence shown here is derived from an EMBL/GenBank/DDBJ whole genome shotgun (WGS) entry which is preliminary data.</text>
</comment>
<accession>A0ABS8VFT8</accession>
<feature type="non-terminal residue" evidence="1">
    <location>
        <position position="129"/>
    </location>
</feature>
<proteinExistence type="predicted"/>
<evidence type="ECO:0000313" key="2">
    <source>
        <dbReference type="Proteomes" id="UP000823775"/>
    </source>
</evidence>
<evidence type="ECO:0000313" key="1">
    <source>
        <dbReference type="EMBL" id="MCD9644820.1"/>
    </source>
</evidence>
<organism evidence="1 2">
    <name type="scientific">Datura stramonium</name>
    <name type="common">Jimsonweed</name>
    <name type="synonym">Common thornapple</name>
    <dbReference type="NCBI Taxonomy" id="4076"/>
    <lineage>
        <taxon>Eukaryota</taxon>
        <taxon>Viridiplantae</taxon>
        <taxon>Streptophyta</taxon>
        <taxon>Embryophyta</taxon>
        <taxon>Tracheophyta</taxon>
        <taxon>Spermatophyta</taxon>
        <taxon>Magnoliopsida</taxon>
        <taxon>eudicotyledons</taxon>
        <taxon>Gunneridae</taxon>
        <taxon>Pentapetalae</taxon>
        <taxon>asterids</taxon>
        <taxon>lamiids</taxon>
        <taxon>Solanales</taxon>
        <taxon>Solanaceae</taxon>
        <taxon>Solanoideae</taxon>
        <taxon>Datureae</taxon>
        <taxon>Datura</taxon>
    </lineage>
</organism>
<gene>
    <name evidence="1" type="ORF">HAX54_033269</name>
</gene>
<keyword evidence="2" id="KW-1185">Reference proteome</keyword>
<dbReference type="Proteomes" id="UP000823775">
    <property type="component" value="Unassembled WGS sequence"/>
</dbReference>
<reference evidence="1 2" key="1">
    <citation type="journal article" date="2021" name="BMC Genomics">
        <title>Datura genome reveals duplications of psychoactive alkaloid biosynthetic genes and high mutation rate following tissue culture.</title>
        <authorList>
            <person name="Rajewski A."/>
            <person name="Carter-House D."/>
            <person name="Stajich J."/>
            <person name="Litt A."/>
        </authorList>
    </citation>
    <scope>NUCLEOTIDE SEQUENCE [LARGE SCALE GENOMIC DNA]</scope>
    <source>
        <strain evidence="1">AR-01</strain>
    </source>
</reference>
<dbReference type="EMBL" id="JACEIK010004256">
    <property type="protein sequence ID" value="MCD9644820.1"/>
    <property type="molecule type" value="Genomic_DNA"/>
</dbReference>
<protein>
    <submittedName>
        <fullName evidence="1">Uncharacterized protein</fullName>
    </submittedName>
</protein>
<sequence length="129" mass="14290">VSVIIAGTYVEKKGDSEFNHYGKEKFDSEGEEEAKIGIEISFDSSICLVRSVDMIVCMSFVIIGQDKSITFKAGRCHLLPIGVEDIFVANLEQGVCKVDEHVIAESPKRKKAKPTWMKQYLCGTKARSG</sequence>